<gene>
    <name evidence="2" type="ORF">MNBD_GAMMA12-3516</name>
</gene>
<accession>A0A3B0Y1Q5</accession>
<sequence length="191" mass="21853">MKIFKQITNGLPRVISYIVFYSPLIVIIGLLSNMIPTLYYSFILVGSLVVIMLNLSLLDLIISHHFMNKSIERTLGKITIDEFIPYKIIGIPLKIASPCASYTDNDNQHHSLWINSKYINTKNLKQDQQIELIYSTKLPIIAQISVEWDITQKKHMAENIAHLVLFSIFIIAINWGFIQLISFLGTVIGEF</sequence>
<keyword evidence="1" id="KW-0812">Transmembrane</keyword>
<reference evidence="2" key="1">
    <citation type="submission" date="2018-06" db="EMBL/GenBank/DDBJ databases">
        <authorList>
            <person name="Zhirakovskaya E."/>
        </authorList>
    </citation>
    <scope>NUCLEOTIDE SEQUENCE</scope>
</reference>
<proteinExistence type="predicted"/>
<feature type="transmembrane region" description="Helical" evidence="1">
    <location>
        <begin position="163"/>
        <end position="188"/>
    </location>
</feature>
<keyword evidence="1" id="KW-1133">Transmembrane helix</keyword>
<feature type="transmembrane region" description="Helical" evidence="1">
    <location>
        <begin position="38"/>
        <end position="62"/>
    </location>
</feature>
<keyword evidence="1" id="KW-0472">Membrane</keyword>
<feature type="transmembrane region" description="Helical" evidence="1">
    <location>
        <begin position="12"/>
        <end position="32"/>
    </location>
</feature>
<evidence type="ECO:0000256" key="1">
    <source>
        <dbReference type="SAM" id="Phobius"/>
    </source>
</evidence>
<dbReference type="EMBL" id="UOFL01000060">
    <property type="protein sequence ID" value="VAW74615.1"/>
    <property type="molecule type" value="Genomic_DNA"/>
</dbReference>
<protein>
    <submittedName>
        <fullName evidence="2">Uncharacterized protein</fullName>
    </submittedName>
</protein>
<evidence type="ECO:0000313" key="2">
    <source>
        <dbReference type="EMBL" id="VAW74615.1"/>
    </source>
</evidence>
<organism evidence="2">
    <name type="scientific">hydrothermal vent metagenome</name>
    <dbReference type="NCBI Taxonomy" id="652676"/>
    <lineage>
        <taxon>unclassified sequences</taxon>
        <taxon>metagenomes</taxon>
        <taxon>ecological metagenomes</taxon>
    </lineage>
</organism>
<name>A0A3B0Y1Q5_9ZZZZ</name>
<dbReference type="AlphaFoldDB" id="A0A3B0Y1Q5"/>